<evidence type="ECO:0000256" key="1">
    <source>
        <dbReference type="SAM" id="SignalP"/>
    </source>
</evidence>
<gene>
    <name evidence="2" type="ORF">D4Q52_03430</name>
</gene>
<comment type="caution">
    <text evidence="2">The sequence shown here is derived from an EMBL/GenBank/DDBJ whole genome shotgun (WGS) entry which is preliminary data.</text>
</comment>
<dbReference type="EMBL" id="QYYD01000002">
    <property type="protein sequence ID" value="RJF77959.1"/>
    <property type="molecule type" value="Genomic_DNA"/>
</dbReference>
<protein>
    <submittedName>
        <fullName evidence="2">DUF2865 domain-containing protein</fullName>
    </submittedName>
</protein>
<evidence type="ECO:0000313" key="3">
    <source>
        <dbReference type="Proteomes" id="UP000285523"/>
    </source>
</evidence>
<dbReference type="RefSeq" id="WP_119855124.1">
    <property type="nucleotide sequence ID" value="NZ_QYYD01000002.1"/>
</dbReference>
<reference evidence="2 3" key="1">
    <citation type="submission" date="2018-09" db="EMBL/GenBank/DDBJ databases">
        <title>Draft genome sequence of Rhodopseudomonas palustris 2.1.18.</title>
        <authorList>
            <person name="Robertson S.L."/>
            <person name="Meyer T.E."/>
            <person name="Kyndt J.A."/>
        </authorList>
    </citation>
    <scope>NUCLEOTIDE SEQUENCE [LARGE SCALE GENOMIC DNA]</scope>
    <source>
        <strain evidence="2 3">2.1.18</strain>
    </source>
</reference>
<sequence>MIRFAASFATGAVAVTIAMGFSASASAQDFFSALFHGYQAPAAYAPERALPYASEGYIPRRARPVKRSYASSGGGGGQAFCVRTCDGRYFPISATGDASKEATCNSFCPASETKVVYGSTIDGARTSGGKPYSEQPNAFKFRAQIVDGCTCNGKDHFGLAKVKVEDDPTLRRGDIVANEDGLKVASSIDRREGAVNYSPVSAASMRAAFGKMPVVASN</sequence>
<dbReference type="Proteomes" id="UP000285523">
    <property type="component" value="Unassembled WGS sequence"/>
</dbReference>
<dbReference type="OrthoDB" id="7850882at2"/>
<feature type="chain" id="PRO_5019286825" evidence="1">
    <location>
        <begin position="28"/>
        <end position="218"/>
    </location>
</feature>
<organism evidence="2 3">
    <name type="scientific">Rhodopseudomonas palustris</name>
    <dbReference type="NCBI Taxonomy" id="1076"/>
    <lineage>
        <taxon>Bacteria</taxon>
        <taxon>Pseudomonadati</taxon>
        <taxon>Pseudomonadota</taxon>
        <taxon>Alphaproteobacteria</taxon>
        <taxon>Hyphomicrobiales</taxon>
        <taxon>Nitrobacteraceae</taxon>
        <taxon>Rhodopseudomonas</taxon>
    </lineage>
</organism>
<dbReference type="InterPro" id="IPR021293">
    <property type="entry name" value="DUF2865"/>
</dbReference>
<dbReference type="Pfam" id="PF11064">
    <property type="entry name" value="DUF2865"/>
    <property type="match status" value="1"/>
</dbReference>
<proteinExistence type="predicted"/>
<evidence type="ECO:0000313" key="2">
    <source>
        <dbReference type="EMBL" id="RJF77959.1"/>
    </source>
</evidence>
<dbReference type="AlphaFoldDB" id="A0A418VP89"/>
<accession>A0A418VP89</accession>
<keyword evidence="1" id="KW-0732">Signal</keyword>
<name>A0A418VP89_RHOPL</name>
<feature type="signal peptide" evidence="1">
    <location>
        <begin position="1"/>
        <end position="27"/>
    </location>
</feature>